<reference evidence="2" key="1">
    <citation type="submission" date="2014-05" db="EMBL/GenBank/DDBJ databases">
        <title>The transcriptome of the halophilic microalga Tetraselmis sp. GSL018 isolated from the Great Salt Lake, Utah.</title>
        <authorList>
            <person name="Jinkerson R.E."/>
            <person name="D'Adamo S."/>
            <person name="Posewitz M.C."/>
        </authorList>
    </citation>
    <scope>NUCLEOTIDE SEQUENCE</scope>
    <source>
        <strain evidence="2">GSL018</strain>
    </source>
</reference>
<protein>
    <submittedName>
        <fullName evidence="2">Uncharacterized protein</fullName>
    </submittedName>
</protein>
<gene>
    <name evidence="2" type="ORF">TSPGSL018_12815</name>
</gene>
<proteinExistence type="predicted"/>
<dbReference type="AlphaFoldDB" id="A0A061S9E0"/>
<evidence type="ECO:0000256" key="1">
    <source>
        <dbReference type="SAM" id="MobiDB-lite"/>
    </source>
</evidence>
<feature type="non-terminal residue" evidence="2">
    <location>
        <position position="1"/>
    </location>
</feature>
<accession>A0A061S9E0</accession>
<sequence length="88" mass="9279">RESAERHVRNCSFSQGTGRCPRKGPGKLPRFDSRRAAFAGCLLTLVRPAAAAAAVGGEQAPVRCRVSYPPAARATFAAGRFAEFDAAS</sequence>
<name>A0A061S9E0_9CHLO</name>
<organism evidence="2">
    <name type="scientific">Tetraselmis sp. GSL018</name>
    <dbReference type="NCBI Taxonomy" id="582737"/>
    <lineage>
        <taxon>Eukaryota</taxon>
        <taxon>Viridiplantae</taxon>
        <taxon>Chlorophyta</taxon>
        <taxon>core chlorophytes</taxon>
        <taxon>Chlorodendrophyceae</taxon>
        <taxon>Chlorodendrales</taxon>
        <taxon>Chlorodendraceae</taxon>
        <taxon>Tetraselmis</taxon>
    </lineage>
</organism>
<dbReference type="EMBL" id="GBEZ01005967">
    <property type="protein sequence ID" value="JAC79396.1"/>
    <property type="molecule type" value="Transcribed_RNA"/>
</dbReference>
<evidence type="ECO:0000313" key="2">
    <source>
        <dbReference type="EMBL" id="JAC79396.1"/>
    </source>
</evidence>
<feature type="region of interest" description="Disordered" evidence="1">
    <location>
        <begin position="1"/>
        <end position="26"/>
    </location>
</feature>
<feature type="non-terminal residue" evidence="2">
    <location>
        <position position="88"/>
    </location>
</feature>